<comment type="caution">
    <text evidence="2">The sequence shown here is derived from an EMBL/GenBank/DDBJ whole genome shotgun (WGS) entry which is preliminary data.</text>
</comment>
<evidence type="ECO:0000313" key="3">
    <source>
        <dbReference type="Proteomes" id="UP001189429"/>
    </source>
</evidence>
<dbReference type="Proteomes" id="UP001189429">
    <property type="component" value="Unassembled WGS sequence"/>
</dbReference>
<sequence length="312" mass="31650">MADLRSFRLGAPGADDSKRSPDEVRIIKEMVSEEVDAFLLANNIDAAASRDLRKEPPHVALAVLERGPLRACANPSGALVGRIRDAKRGVLGNRGQYGGVPPPSSLDGNTSEVDKFLISNGIDQAGIASFRSEAPDIQKLVMAKGNFINTANPSASLMARIRTVKMDLASGAPTLGGAEGAGTGAAGGPMQPGLPPGMGMAPGLANILGIPPGQQAPAGLGGGMPPPPSMALEDSSRPAGAFQTGPAGAIQTGSLDAEARRAIEKLNFSMAQDGAAAPPSAATQPGGAQSFASSEEKALQDEAFRVIQSLNG</sequence>
<evidence type="ECO:0000313" key="2">
    <source>
        <dbReference type="EMBL" id="CAK0850595.1"/>
    </source>
</evidence>
<accession>A0ABN9TWD3</accession>
<name>A0ABN9TWD3_9DINO</name>
<feature type="compositionally biased region" description="Low complexity" evidence="1">
    <location>
        <begin position="271"/>
        <end position="289"/>
    </location>
</feature>
<feature type="region of interest" description="Disordered" evidence="1">
    <location>
        <begin position="210"/>
        <end position="255"/>
    </location>
</feature>
<dbReference type="EMBL" id="CAUYUJ010015165">
    <property type="protein sequence ID" value="CAK0850595.1"/>
    <property type="molecule type" value="Genomic_DNA"/>
</dbReference>
<feature type="region of interest" description="Disordered" evidence="1">
    <location>
        <begin position="270"/>
        <end position="297"/>
    </location>
</feature>
<protein>
    <submittedName>
        <fullName evidence="2">Uncharacterized protein</fullName>
    </submittedName>
</protein>
<feature type="region of interest" description="Disordered" evidence="1">
    <location>
        <begin position="1"/>
        <end position="21"/>
    </location>
</feature>
<gene>
    <name evidence="2" type="ORF">PCOR1329_LOCUS42967</name>
</gene>
<proteinExistence type="predicted"/>
<reference evidence="2" key="1">
    <citation type="submission" date="2023-10" db="EMBL/GenBank/DDBJ databases">
        <authorList>
            <person name="Chen Y."/>
            <person name="Shah S."/>
            <person name="Dougan E. K."/>
            <person name="Thang M."/>
            <person name="Chan C."/>
        </authorList>
    </citation>
    <scope>NUCLEOTIDE SEQUENCE [LARGE SCALE GENOMIC DNA]</scope>
</reference>
<organism evidence="2 3">
    <name type="scientific">Prorocentrum cordatum</name>
    <dbReference type="NCBI Taxonomy" id="2364126"/>
    <lineage>
        <taxon>Eukaryota</taxon>
        <taxon>Sar</taxon>
        <taxon>Alveolata</taxon>
        <taxon>Dinophyceae</taxon>
        <taxon>Prorocentrales</taxon>
        <taxon>Prorocentraceae</taxon>
        <taxon>Prorocentrum</taxon>
    </lineage>
</organism>
<evidence type="ECO:0000256" key="1">
    <source>
        <dbReference type="SAM" id="MobiDB-lite"/>
    </source>
</evidence>
<keyword evidence="3" id="KW-1185">Reference proteome</keyword>